<evidence type="ECO:0000259" key="1">
    <source>
        <dbReference type="PROSITE" id="PS51806"/>
    </source>
</evidence>
<dbReference type="InParanoid" id="A0A068TQH0"/>
<evidence type="ECO:0000313" key="2">
    <source>
        <dbReference type="EMBL" id="CDO98164.1"/>
    </source>
</evidence>
<dbReference type="InterPro" id="IPR025422">
    <property type="entry name" value="TGA_domain"/>
</dbReference>
<gene>
    <name evidence="2" type="ORF">GSCOC_T00022170001</name>
</gene>
<dbReference type="AlphaFoldDB" id="A0A068TQH0"/>
<dbReference type="PANTHER" id="PTHR47209">
    <property type="entry name" value="OS06G0639500 PROTEIN"/>
    <property type="match status" value="1"/>
</dbReference>
<dbReference type="GO" id="GO:0006351">
    <property type="term" value="P:DNA-templated transcription"/>
    <property type="evidence" value="ECO:0007669"/>
    <property type="project" value="InterPro"/>
</dbReference>
<name>A0A068TQH0_COFCA</name>
<dbReference type="InterPro" id="IPR053293">
    <property type="entry name" value="OCM_Kinase"/>
</dbReference>
<sequence>MKRSSSQPLLKYFQESDREEKAKSAGKTCRDLYKNKEDIFGAIACKIAHLNINLREPIKRYKEISWGKHGIWTHEQKARAAKLEKQLKARWALEKLIEDQLNCFQTDYNKATVPTRLKDVAQLLMPKGAPPLELAAFTWLGDWRPSSILELLGSLSPFLSESNGVKQVLPQLVNEIRIEENVIDEEMAEIQATCVLHLPFGPMKYGSKITPLESIQTEFEKIYKVLSRAKMLRFKALELVIKKVLSQTDAAEFLVAFSAIQDSIHQFATCSRSPEAKSKSFQGRKYSTIH</sequence>
<dbReference type="PANTHER" id="PTHR47209:SF4">
    <property type="entry name" value="SEED DORMANCY CONTROL PROTEIN"/>
    <property type="match status" value="1"/>
</dbReference>
<dbReference type="OMA" id="LMPKWAP"/>
<evidence type="ECO:0000313" key="3">
    <source>
        <dbReference type="Proteomes" id="UP000295252"/>
    </source>
</evidence>
<dbReference type="OrthoDB" id="1611096at2759"/>
<dbReference type="EMBL" id="HG739086">
    <property type="protein sequence ID" value="CDO98164.1"/>
    <property type="molecule type" value="Genomic_DNA"/>
</dbReference>
<feature type="domain" description="DOG1" evidence="1">
    <location>
        <begin position="62"/>
        <end position="274"/>
    </location>
</feature>
<dbReference type="PROSITE" id="PS51806">
    <property type="entry name" value="DOG1"/>
    <property type="match status" value="1"/>
</dbReference>
<keyword evidence="3" id="KW-1185">Reference proteome</keyword>
<dbReference type="PhylomeDB" id="A0A068TQH0"/>
<dbReference type="Gramene" id="CDO98164">
    <property type="protein sequence ID" value="CDO98164"/>
    <property type="gene ID" value="GSCOC_T00022170001"/>
</dbReference>
<accession>A0A068TQH0</accession>
<dbReference type="GO" id="GO:0043565">
    <property type="term" value="F:sequence-specific DNA binding"/>
    <property type="evidence" value="ECO:0007669"/>
    <property type="project" value="InterPro"/>
</dbReference>
<dbReference type="Proteomes" id="UP000295252">
    <property type="component" value="Chromosome VI"/>
</dbReference>
<organism evidence="2 3">
    <name type="scientific">Coffea canephora</name>
    <name type="common">Robusta coffee</name>
    <dbReference type="NCBI Taxonomy" id="49390"/>
    <lineage>
        <taxon>Eukaryota</taxon>
        <taxon>Viridiplantae</taxon>
        <taxon>Streptophyta</taxon>
        <taxon>Embryophyta</taxon>
        <taxon>Tracheophyta</taxon>
        <taxon>Spermatophyta</taxon>
        <taxon>Magnoliopsida</taxon>
        <taxon>eudicotyledons</taxon>
        <taxon>Gunneridae</taxon>
        <taxon>Pentapetalae</taxon>
        <taxon>asterids</taxon>
        <taxon>lamiids</taxon>
        <taxon>Gentianales</taxon>
        <taxon>Rubiaceae</taxon>
        <taxon>Ixoroideae</taxon>
        <taxon>Gardenieae complex</taxon>
        <taxon>Bertiereae - Coffeeae clade</taxon>
        <taxon>Coffeeae</taxon>
        <taxon>Coffea</taxon>
    </lineage>
</organism>
<proteinExistence type="predicted"/>
<protein>
    <recommendedName>
        <fullName evidence="1">DOG1 domain-containing protein</fullName>
    </recommendedName>
</protein>
<reference evidence="3" key="1">
    <citation type="journal article" date="2014" name="Science">
        <title>The coffee genome provides insight into the convergent evolution of caffeine biosynthesis.</title>
        <authorList>
            <person name="Denoeud F."/>
            <person name="Carretero-Paulet L."/>
            <person name="Dereeper A."/>
            <person name="Droc G."/>
            <person name="Guyot R."/>
            <person name="Pietrella M."/>
            <person name="Zheng C."/>
            <person name="Alberti A."/>
            <person name="Anthony F."/>
            <person name="Aprea G."/>
            <person name="Aury J.M."/>
            <person name="Bento P."/>
            <person name="Bernard M."/>
            <person name="Bocs S."/>
            <person name="Campa C."/>
            <person name="Cenci A."/>
            <person name="Combes M.C."/>
            <person name="Crouzillat D."/>
            <person name="Da Silva C."/>
            <person name="Daddiego L."/>
            <person name="De Bellis F."/>
            <person name="Dussert S."/>
            <person name="Garsmeur O."/>
            <person name="Gayraud T."/>
            <person name="Guignon V."/>
            <person name="Jahn K."/>
            <person name="Jamilloux V."/>
            <person name="Joet T."/>
            <person name="Labadie K."/>
            <person name="Lan T."/>
            <person name="Leclercq J."/>
            <person name="Lepelley M."/>
            <person name="Leroy T."/>
            <person name="Li L.T."/>
            <person name="Librado P."/>
            <person name="Lopez L."/>
            <person name="Munoz A."/>
            <person name="Noel B."/>
            <person name="Pallavicini A."/>
            <person name="Perrotta G."/>
            <person name="Poncet V."/>
            <person name="Pot D."/>
            <person name="Priyono X."/>
            <person name="Rigoreau M."/>
            <person name="Rouard M."/>
            <person name="Rozas J."/>
            <person name="Tranchant-Dubreuil C."/>
            <person name="VanBuren R."/>
            <person name="Zhang Q."/>
            <person name="Andrade A.C."/>
            <person name="Argout X."/>
            <person name="Bertrand B."/>
            <person name="de Kochko A."/>
            <person name="Graziosi G."/>
            <person name="Henry R.J."/>
            <person name="Jayarama X."/>
            <person name="Ming R."/>
            <person name="Nagai C."/>
            <person name="Rounsley S."/>
            <person name="Sankoff D."/>
            <person name="Giuliano G."/>
            <person name="Albert V.A."/>
            <person name="Wincker P."/>
            <person name="Lashermes P."/>
        </authorList>
    </citation>
    <scope>NUCLEOTIDE SEQUENCE [LARGE SCALE GENOMIC DNA]</scope>
    <source>
        <strain evidence="3">cv. DH200-94</strain>
    </source>
</reference>
<dbReference type="Pfam" id="PF14144">
    <property type="entry name" value="DOG1"/>
    <property type="match status" value="1"/>
</dbReference>